<evidence type="ECO:0000313" key="2">
    <source>
        <dbReference type="EMBL" id="KFJ02291.1"/>
    </source>
</evidence>
<comment type="caution">
    <text evidence="2">The sequence shown here is derived from an EMBL/GenBank/DDBJ whole genome shotgun (WGS) entry which is preliminary data.</text>
</comment>
<feature type="compositionally biased region" description="Polar residues" evidence="1">
    <location>
        <begin position="77"/>
        <end position="115"/>
    </location>
</feature>
<proteinExistence type="predicted"/>
<organism evidence="2 3">
    <name type="scientific">Bifidobacterium thermacidophilum subsp. thermacidophilum</name>
    <dbReference type="NCBI Taxonomy" id="79262"/>
    <lineage>
        <taxon>Bacteria</taxon>
        <taxon>Bacillati</taxon>
        <taxon>Actinomycetota</taxon>
        <taxon>Actinomycetes</taxon>
        <taxon>Bifidobacteriales</taxon>
        <taxon>Bifidobacteriaceae</taxon>
        <taxon>Bifidobacterium</taxon>
    </lineage>
</organism>
<dbReference type="AlphaFoldDB" id="A0A087E3E0"/>
<name>A0A087E3E0_9BIFI</name>
<sequence>MAAQIRGLDRESYADSRSSPCHAPRLQTIDQADSLKTAEYQHSTSAADISHLATNHGSDQIHGPNRKSLADSRSSPHDTTSQQTTNRDNHQTAEYQHSSSARKTINRYTGHQTAHASELNRK</sequence>
<evidence type="ECO:0000256" key="1">
    <source>
        <dbReference type="SAM" id="MobiDB-lite"/>
    </source>
</evidence>
<dbReference type="EMBL" id="JGZT01000007">
    <property type="protein sequence ID" value="KFJ02291.1"/>
    <property type="molecule type" value="Genomic_DNA"/>
</dbReference>
<evidence type="ECO:0000313" key="3">
    <source>
        <dbReference type="Proteomes" id="UP000029003"/>
    </source>
</evidence>
<feature type="compositionally biased region" description="Polar residues" evidence="1">
    <location>
        <begin position="40"/>
        <end position="58"/>
    </location>
</feature>
<feature type="region of interest" description="Disordered" evidence="1">
    <location>
        <begin position="38"/>
        <end position="122"/>
    </location>
</feature>
<protein>
    <submittedName>
        <fullName evidence="2">Uncharacterized protein</fullName>
    </submittedName>
</protein>
<accession>A0A087E3E0</accession>
<dbReference type="Proteomes" id="UP000029003">
    <property type="component" value="Unassembled WGS sequence"/>
</dbReference>
<reference evidence="2 3" key="1">
    <citation type="submission" date="2014-03" db="EMBL/GenBank/DDBJ databases">
        <title>Genomics of Bifidobacteria.</title>
        <authorList>
            <person name="Ventura M."/>
            <person name="Milani C."/>
            <person name="Lugli G.A."/>
        </authorList>
    </citation>
    <scope>NUCLEOTIDE SEQUENCE [LARGE SCALE GENOMIC DNA]</scope>
    <source>
        <strain evidence="2 3">LMG 21395</strain>
    </source>
</reference>
<feature type="region of interest" description="Disordered" evidence="1">
    <location>
        <begin position="1"/>
        <end position="26"/>
    </location>
</feature>
<gene>
    <name evidence="2" type="ORF">THER5_1925</name>
</gene>